<dbReference type="EMBL" id="MN739863">
    <property type="protein sequence ID" value="QHT75140.1"/>
    <property type="molecule type" value="Genomic_DNA"/>
</dbReference>
<sequence length="150" mass="18007">MTQRNNIKSYSSITQSIIKYNNTNEKLETLESYLKNGYSLIKRNPTTKKVEITYSNNYDSKKKELEQQNYNTLLASMINNWNNYRDELNNLLGDISPYYNYREILQKMIDEDNDILEELHRHKHKQNNDINNDNDSDYASENEDLKYLLY</sequence>
<reference evidence="1" key="1">
    <citation type="journal article" date="2020" name="Nature">
        <title>Giant virus diversity and host interactions through global metagenomics.</title>
        <authorList>
            <person name="Schulz F."/>
            <person name="Roux S."/>
            <person name="Paez-Espino D."/>
            <person name="Jungbluth S."/>
            <person name="Walsh D.A."/>
            <person name="Denef V.J."/>
            <person name="McMahon K.D."/>
            <person name="Konstantinidis K.T."/>
            <person name="Eloe-Fadrosh E.A."/>
            <person name="Kyrpides N.C."/>
            <person name="Woyke T."/>
        </authorList>
    </citation>
    <scope>NUCLEOTIDE SEQUENCE</scope>
    <source>
        <strain evidence="1">GVMAG-M-3300023179-63</strain>
    </source>
</reference>
<name>A0A6C0H435_9ZZZZ</name>
<proteinExistence type="predicted"/>
<protein>
    <submittedName>
        <fullName evidence="1">Uncharacterized protein</fullName>
    </submittedName>
</protein>
<dbReference type="AlphaFoldDB" id="A0A6C0H435"/>
<organism evidence="1">
    <name type="scientific">viral metagenome</name>
    <dbReference type="NCBI Taxonomy" id="1070528"/>
    <lineage>
        <taxon>unclassified sequences</taxon>
        <taxon>metagenomes</taxon>
        <taxon>organismal metagenomes</taxon>
    </lineage>
</organism>
<accession>A0A6C0H435</accession>
<evidence type="ECO:0000313" key="1">
    <source>
        <dbReference type="EMBL" id="QHT75140.1"/>
    </source>
</evidence>